<evidence type="ECO:0000256" key="4">
    <source>
        <dbReference type="ARBA" id="ARBA00022490"/>
    </source>
</evidence>
<dbReference type="OrthoDB" id="40134at2759"/>
<dbReference type="CDD" id="cd03751">
    <property type="entry name" value="proteasome_alpha_type_3"/>
    <property type="match status" value="1"/>
</dbReference>
<dbReference type="FunFam" id="3.60.20.10:FF:000007">
    <property type="entry name" value="Proteasome subunit alpha type"/>
    <property type="match status" value="1"/>
</dbReference>
<comment type="subcellular location">
    <subcellularLocation>
        <location evidence="3">Cytoplasm</location>
    </subcellularLocation>
    <subcellularLocation>
        <location evidence="2">Nucleus</location>
    </subcellularLocation>
</comment>
<dbReference type="InterPro" id="IPR050115">
    <property type="entry name" value="Proteasome_alpha"/>
</dbReference>
<dbReference type="OMA" id="QDGPQMY"/>
<evidence type="ECO:0000259" key="8">
    <source>
        <dbReference type="SMART" id="SM00948"/>
    </source>
</evidence>
<evidence type="ECO:0000256" key="6">
    <source>
        <dbReference type="ARBA" id="ARBA00023242"/>
    </source>
</evidence>
<accession>A0A8R1ZZM3</accession>
<keyword evidence="10" id="KW-1185">Reference proteome</keyword>
<comment type="function">
    <text evidence="1">The proteasome is a multicatalytic proteinase complex which is characterized by its ability to cleave peptides with Arg, Phe, Tyr, Leu, and Glu adjacent to the leaving group at neutral or slightly basic pH. The proteasome has an ATP-dependent proteolytic activity.</text>
</comment>
<dbReference type="InterPro" id="IPR023332">
    <property type="entry name" value="Proteasome_alpha-type"/>
</dbReference>
<dbReference type="GO" id="GO:0006511">
    <property type="term" value="P:ubiquitin-dependent protein catabolic process"/>
    <property type="evidence" value="ECO:0007669"/>
    <property type="project" value="InterPro"/>
</dbReference>
<dbReference type="GeneID" id="100161215"/>
<dbReference type="AlphaFoldDB" id="A0A8R1ZZM3"/>
<evidence type="ECO:0000256" key="3">
    <source>
        <dbReference type="ARBA" id="ARBA00004496"/>
    </source>
</evidence>
<evidence type="ECO:0000256" key="7">
    <source>
        <dbReference type="PROSITE-ProRule" id="PRU00808"/>
    </source>
</evidence>
<dbReference type="SUPFAM" id="SSF56235">
    <property type="entry name" value="N-terminal nucleophile aminohydrolases (Ntn hydrolases)"/>
    <property type="match status" value="1"/>
</dbReference>
<proteinExistence type="inferred from homology"/>
<dbReference type="InterPro" id="IPR000426">
    <property type="entry name" value="Proteasome_asu_N"/>
</dbReference>
<dbReference type="GO" id="GO:0005737">
    <property type="term" value="C:cytoplasm"/>
    <property type="evidence" value="ECO:0007669"/>
    <property type="project" value="UniProtKB-SubCell"/>
</dbReference>
<keyword evidence="5 7" id="KW-0647">Proteasome</keyword>
<dbReference type="Pfam" id="PF00227">
    <property type="entry name" value="Proteasome"/>
    <property type="match status" value="1"/>
</dbReference>
<organism evidence="9 10">
    <name type="scientific">Acyrthosiphon pisum</name>
    <name type="common">Pea aphid</name>
    <dbReference type="NCBI Taxonomy" id="7029"/>
    <lineage>
        <taxon>Eukaryota</taxon>
        <taxon>Metazoa</taxon>
        <taxon>Ecdysozoa</taxon>
        <taxon>Arthropoda</taxon>
        <taxon>Hexapoda</taxon>
        <taxon>Insecta</taxon>
        <taxon>Pterygota</taxon>
        <taxon>Neoptera</taxon>
        <taxon>Paraneoptera</taxon>
        <taxon>Hemiptera</taxon>
        <taxon>Sternorrhyncha</taxon>
        <taxon>Aphidomorpha</taxon>
        <taxon>Aphidoidea</taxon>
        <taxon>Aphididae</taxon>
        <taxon>Macrosiphini</taxon>
        <taxon>Acyrthosiphon</taxon>
    </lineage>
</organism>
<evidence type="ECO:0000256" key="1">
    <source>
        <dbReference type="ARBA" id="ARBA00002000"/>
    </source>
</evidence>
<sequence>MSSIGTGYDLSAPQILPDGRVFQVKYAFKAIKNSGTAIVLCGSDGVVFAVVRLVKSKLYEDCTGKRLFSVEDHIGMAVGGSTADASAILNVAREEARSYRQNYSMPISLEYLNERVSEYLRIHTLYSYIRPFGCTVIIGSYDPQDGPQMYMIDPAGVSFGYFGCAIGEAKQTAQTEIEKLNLNTMTCKELIKEAVKIIYMVHDELKDKQFELELSWVGSHTNGKHEEVSKEVFDDALKYAKASLDDNSGSDGE</sequence>
<dbReference type="PROSITE" id="PS51475">
    <property type="entry name" value="PROTEASOME_ALPHA_2"/>
    <property type="match status" value="1"/>
</dbReference>
<feature type="domain" description="Proteasome alpha-type subunits" evidence="8">
    <location>
        <begin position="8"/>
        <end position="30"/>
    </location>
</feature>
<protein>
    <recommendedName>
        <fullName evidence="8">Proteasome alpha-type subunits domain-containing protein</fullName>
    </recommendedName>
</protein>
<evidence type="ECO:0000313" key="9">
    <source>
        <dbReference type="EnsemblMetazoa" id="XP_001945150.1"/>
    </source>
</evidence>
<dbReference type="PANTHER" id="PTHR11599">
    <property type="entry name" value="PROTEASOME SUBUNIT ALPHA/BETA"/>
    <property type="match status" value="1"/>
</dbReference>
<keyword evidence="6" id="KW-0539">Nucleus</keyword>
<evidence type="ECO:0000313" key="10">
    <source>
        <dbReference type="Proteomes" id="UP000007819"/>
    </source>
</evidence>
<dbReference type="GO" id="GO:0019773">
    <property type="term" value="C:proteasome core complex, alpha-subunit complex"/>
    <property type="evidence" value="ECO:0007669"/>
    <property type="project" value="UniProtKB-UniRule"/>
</dbReference>
<dbReference type="InterPro" id="IPR029055">
    <property type="entry name" value="Ntn_hydrolases_N"/>
</dbReference>
<reference evidence="10" key="1">
    <citation type="submission" date="2010-06" db="EMBL/GenBank/DDBJ databases">
        <authorList>
            <person name="Jiang H."/>
            <person name="Abraham K."/>
            <person name="Ali S."/>
            <person name="Alsbrooks S.L."/>
            <person name="Anim B.N."/>
            <person name="Anosike U.S."/>
            <person name="Attaway T."/>
            <person name="Bandaranaike D.P."/>
            <person name="Battles P.K."/>
            <person name="Bell S.N."/>
            <person name="Bell A.V."/>
            <person name="Beltran B."/>
            <person name="Bickham C."/>
            <person name="Bustamante Y."/>
            <person name="Caleb T."/>
            <person name="Canada A."/>
            <person name="Cardenas V."/>
            <person name="Carter K."/>
            <person name="Chacko J."/>
            <person name="Chandrabose M.N."/>
            <person name="Chavez D."/>
            <person name="Chavez A."/>
            <person name="Chen L."/>
            <person name="Chu H.-S."/>
            <person name="Claassen K.J."/>
            <person name="Cockrell R."/>
            <person name="Collins M."/>
            <person name="Cooper J.A."/>
            <person name="Cree A."/>
            <person name="Curry S.M."/>
            <person name="Da Y."/>
            <person name="Dao M.D."/>
            <person name="Das B."/>
            <person name="Davila M.-L."/>
            <person name="Davy-Carroll L."/>
            <person name="Denson S."/>
            <person name="Dinh H."/>
            <person name="Ebong V.E."/>
            <person name="Edwards J.R."/>
            <person name="Egan A."/>
            <person name="El-Daye J."/>
            <person name="Escobedo L."/>
            <person name="Fernandez S."/>
            <person name="Fernando P.R."/>
            <person name="Flagg N."/>
            <person name="Forbes L.D."/>
            <person name="Fowler R.G."/>
            <person name="Fu Q."/>
            <person name="Gabisi R.A."/>
            <person name="Ganer J."/>
            <person name="Garbino Pronczuk A."/>
            <person name="Garcia R.M."/>
            <person name="Garner T."/>
            <person name="Garrett T.E."/>
            <person name="Gonzalez D.A."/>
            <person name="Hamid H."/>
            <person name="Hawkins E.S."/>
            <person name="Hirani K."/>
            <person name="Hogues M.E."/>
            <person name="Hollins B."/>
            <person name="Hsiao C.-H."/>
            <person name="Jabil R."/>
            <person name="James M.L."/>
            <person name="Jhangiani S.N."/>
            <person name="Johnson B."/>
            <person name="Johnson Q."/>
            <person name="Joshi V."/>
            <person name="Kalu J.B."/>
            <person name="Kam C."/>
            <person name="Kashfia A."/>
            <person name="Keebler J."/>
            <person name="Kisamo H."/>
            <person name="Kovar C.L."/>
            <person name="Lago L.A."/>
            <person name="Lai C.-Y."/>
            <person name="Laidlaw J."/>
            <person name="Lara F."/>
            <person name="Le T.-K."/>
            <person name="Lee S.L."/>
            <person name="Legall F.H."/>
            <person name="Lemon S.J."/>
            <person name="Lewis L.R."/>
            <person name="Li B."/>
            <person name="Liu Y."/>
            <person name="Liu Y.-S."/>
            <person name="Lopez J."/>
            <person name="Lozado R.J."/>
            <person name="Lu J."/>
            <person name="Madu R.C."/>
            <person name="Maheshwari M."/>
            <person name="Maheshwari R."/>
            <person name="Malloy K."/>
            <person name="Martinez E."/>
            <person name="Mathew T."/>
            <person name="Mercado I.C."/>
            <person name="Mercado C."/>
            <person name="Meyer B."/>
            <person name="Montgomery K."/>
            <person name="Morgan M.B."/>
            <person name="Munidasa M."/>
            <person name="Nazareth L.V."/>
            <person name="Nelson J."/>
            <person name="Ng B.M."/>
            <person name="Nguyen N.B."/>
            <person name="Nguyen P.Q."/>
            <person name="Nguyen T."/>
            <person name="Obregon M."/>
            <person name="Okwuonu G.O."/>
            <person name="Onwere C.G."/>
            <person name="Orozco G."/>
            <person name="Parra A."/>
            <person name="Patel S."/>
            <person name="Patil S."/>
            <person name="Perez A."/>
            <person name="Perez Y."/>
            <person name="Pham C."/>
            <person name="Primus E.L."/>
            <person name="Pu L.-L."/>
            <person name="Puazo M."/>
            <person name="Qin X."/>
            <person name="Quiroz J.B."/>
            <person name="Reese J."/>
            <person name="Richards S."/>
            <person name="Rives C.M."/>
            <person name="Robberts R."/>
            <person name="Ruiz S.J."/>
            <person name="Ruiz M.J."/>
            <person name="Santibanez J."/>
            <person name="Schneider B.W."/>
            <person name="Sisson I."/>
            <person name="Smith M."/>
            <person name="Sodergren E."/>
            <person name="Song X.-Z."/>
            <person name="Song B.B."/>
            <person name="Summersgill H."/>
            <person name="Thelus R."/>
            <person name="Thornton R.D."/>
            <person name="Trejos Z.Y."/>
            <person name="Usmani K."/>
            <person name="Vattathil S."/>
            <person name="Villasana D."/>
            <person name="Walker D.L."/>
            <person name="Wang S."/>
            <person name="Wang K."/>
            <person name="White C.S."/>
            <person name="Williams A.C."/>
            <person name="Williamson J."/>
            <person name="Wilson K."/>
            <person name="Woghiren I.O."/>
            <person name="Woodworth J.R."/>
            <person name="Worley K.C."/>
            <person name="Wright R.A."/>
            <person name="Wu W."/>
            <person name="Young L."/>
            <person name="Zhang L."/>
            <person name="Zhang J."/>
            <person name="Zhu Y."/>
            <person name="Muzny D.M."/>
            <person name="Weinstock G."/>
            <person name="Gibbs R.A."/>
        </authorList>
    </citation>
    <scope>NUCLEOTIDE SEQUENCE [LARGE SCALE GENOMIC DNA]</scope>
    <source>
        <strain evidence="10">LSR1</strain>
    </source>
</reference>
<keyword evidence="4" id="KW-0963">Cytoplasm</keyword>
<reference evidence="9" key="2">
    <citation type="submission" date="2022-06" db="UniProtKB">
        <authorList>
            <consortium name="EnsemblMetazoa"/>
        </authorList>
    </citation>
    <scope>IDENTIFICATION</scope>
</reference>
<dbReference type="SMART" id="SM00948">
    <property type="entry name" value="Proteasome_A_N"/>
    <property type="match status" value="1"/>
</dbReference>
<dbReference type="Proteomes" id="UP000007819">
    <property type="component" value="Chromosome A1"/>
</dbReference>
<name>A0A8R1ZZM3_ACYPI</name>
<evidence type="ECO:0000256" key="5">
    <source>
        <dbReference type="ARBA" id="ARBA00022942"/>
    </source>
</evidence>
<dbReference type="EnsemblMetazoa" id="XM_001945115.5">
    <property type="protein sequence ID" value="XP_001945150.1"/>
    <property type="gene ID" value="LOC100161215"/>
</dbReference>
<dbReference type="Gene3D" id="3.60.20.10">
    <property type="entry name" value="Glutamine Phosphoribosylpyrophosphate, subunit 1, domain 1"/>
    <property type="match status" value="1"/>
</dbReference>
<dbReference type="InterPro" id="IPR001353">
    <property type="entry name" value="Proteasome_sua/b"/>
</dbReference>
<evidence type="ECO:0000256" key="2">
    <source>
        <dbReference type="ARBA" id="ARBA00004123"/>
    </source>
</evidence>
<dbReference type="RefSeq" id="XP_001945150.1">
    <property type="nucleotide sequence ID" value="XM_001945115.4"/>
</dbReference>
<dbReference type="GO" id="GO:0005634">
    <property type="term" value="C:nucleus"/>
    <property type="evidence" value="ECO:0007669"/>
    <property type="project" value="UniProtKB-SubCell"/>
</dbReference>
<comment type="similarity">
    <text evidence="7">Belongs to the peptidase T1A family.</text>
</comment>
<dbReference type="KEGG" id="api:100161215"/>